<dbReference type="Proteomes" id="UP001597135">
    <property type="component" value="Unassembled WGS sequence"/>
</dbReference>
<reference evidence="3" key="1">
    <citation type="journal article" date="2019" name="Int. J. Syst. Evol. Microbiol.">
        <title>The Global Catalogue of Microorganisms (GCM) 10K type strain sequencing project: providing services to taxonomists for standard genome sequencing and annotation.</title>
        <authorList>
            <consortium name="The Broad Institute Genomics Platform"/>
            <consortium name="The Broad Institute Genome Sequencing Center for Infectious Disease"/>
            <person name="Wu L."/>
            <person name="Ma J."/>
        </authorList>
    </citation>
    <scope>NUCLEOTIDE SEQUENCE [LARGE SCALE GENOMIC DNA]</scope>
    <source>
        <strain evidence="3">CCUG 62953</strain>
    </source>
</reference>
<evidence type="ECO:0000313" key="2">
    <source>
        <dbReference type="EMBL" id="MFD1343741.1"/>
    </source>
</evidence>
<dbReference type="EMBL" id="JBHTMU010000030">
    <property type="protein sequence ID" value="MFD1343741.1"/>
    <property type="molecule type" value="Genomic_DNA"/>
</dbReference>
<dbReference type="CDD" id="cd00130">
    <property type="entry name" value="PAS"/>
    <property type="match status" value="1"/>
</dbReference>
<accession>A0ABW3ZKY2</accession>
<dbReference type="InterPro" id="IPR035965">
    <property type="entry name" value="PAS-like_dom_sf"/>
</dbReference>
<dbReference type="SUPFAM" id="SSF55785">
    <property type="entry name" value="PYP-like sensor domain (PAS domain)"/>
    <property type="match status" value="1"/>
</dbReference>
<dbReference type="InterPro" id="IPR000014">
    <property type="entry name" value="PAS"/>
</dbReference>
<dbReference type="Gene3D" id="3.30.450.20">
    <property type="entry name" value="PAS domain"/>
    <property type="match status" value="1"/>
</dbReference>
<gene>
    <name evidence="2" type="ORF">ACFQ4E_15040</name>
</gene>
<protein>
    <submittedName>
        <fullName evidence="2">PAS domain-containing protein</fullName>
    </submittedName>
</protein>
<feature type="domain" description="PAS fold-4" evidence="1">
    <location>
        <begin position="9"/>
        <end position="105"/>
    </location>
</feature>
<evidence type="ECO:0000313" key="3">
    <source>
        <dbReference type="Proteomes" id="UP001597135"/>
    </source>
</evidence>
<comment type="caution">
    <text evidence="2">The sequence shown here is derived from an EMBL/GenBank/DDBJ whole genome shotgun (WGS) entry which is preliminary data.</text>
</comment>
<name>A0ABW3ZKY2_9RHOB</name>
<dbReference type="NCBIfam" id="TIGR00229">
    <property type="entry name" value="sensory_box"/>
    <property type="match status" value="1"/>
</dbReference>
<evidence type="ECO:0000259" key="1">
    <source>
        <dbReference type="Pfam" id="PF08448"/>
    </source>
</evidence>
<proteinExistence type="predicted"/>
<keyword evidence="3" id="KW-1185">Reference proteome</keyword>
<sequence>MQMLDLLSDHSELCVKTIDRDGVIRHVNRRGLHLVGLTAEQFCNRRWADLWEGTSRHRIEAALETAFSGQSVSLEEMMGETPWTIAIYPLPEPDGTVMNLLAISQHSDPVRHPANANERPELAALDETRAALGEAVHAMGNLLSTVGSAARILKRSPADPLVDAVIGSLESAYDRGLQPLEKLRDLRDLSAKN</sequence>
<dbReference type="Pfam" id="PF08448">
    <property type="entry name" value="PAS_4"/>
    <property type="match status" value="1"/>
</dbReference>
<dbReference type="InterPro" id="IPR013656">
    <property type="entry name" value="PAS_4"/>
</dbReference>
<organism evidence="2 3">
    <name type="scientific">Litorisediminicola beolgyonensis</name>
    <dbReference type="NCBI Taxonomy" id="1173614"/>
    <lineage>
        <taxon>Bacteria</taxon>
        <taxon>Pseudomonadati</taxon>
        <taxon>Pseudomonadota</taxon>
        <taxon>Alphaproteobacteria</taxon>
        <taxon>Rhodobacterales</taxon>
        <taxon>Paracoccaceae</taxon>
        <taxon>Litorisediminicola</taxon>
    </lineage>
</organism>